<protein>
    <submittedName>
        <fullName evidence="1">DUF1850 domain-containing protein</fullName>
    </submittedName>
</protein>
<dbReference type="EMBL" id="JABAFA010000036">
    <property type="protein sequence ID" value="NMD99547.1"/>
    <property type="molecule type" value="Genomic_DNA"/>
</dbReference>
<organism evidence="1 2">
    <name type="scientific">Selenomonas bovis</name>
    <dbReference type="NCBI Taxonomy" id="416586"/>
    <lineage>
        <taxon>Bacteria</taxon>
        <taxon>Bacillati</taxon>
        <taxon>Bacillota</taxon>
        <taxon>Negativicutes</taxon>
        <taxon>Selenomonadales</taxon>
        <taxon>Selenomonadaceae</taxon>
        <taxon>Selenomonas</taxon>
    </lineage>
</organism>
<dbReference type="RefSeq" id="WP_164176270.1">
    <property type="nucleotide sequence ID" value="NZ_JABAFA010000036.1"/>
</dbReference>
<gene>
    <name evidence="1" type="ORF">HF878_08735</name>
</gene>
<dbReference type="AlphaFoldDB" id="A0A848BEA8"/>
<dbReference type="InterPro" id="IPR015001">
    <property type="entry name" value="DUF1850"/>
</dbReference>
<comment type="caution">
    <text evidence="1">The sequence shown here is derived from an EMBL/GenBank/DDBJ whole genome shotgun (WGS) entry which is preliminary data.</text>
</comment>
<dbReference type="Pfam" id="PF08905">
    <property type="entry name" value="DUF1850"/>
    <property type="match status" value="1"/>
</dbReference>
<sequence>MKKRKIFTALAAGCLLIFVQLLQPVFLVRGGGHTLLALPLEHPQPFSIWFMHSVQKTPVLENLVADGQQRELRLCSTRYQSFGVGLPFWLSEGEFHEEGDFFVFDHMDRHYRSVSLRTGVGTQLTLYTEAGALRLYEMFPPGTRVDLCIAPGYEALR</sequence>
<keyword evidence="2" id="KW-1185">Reference proteome</keyword>
<reference evidence="1 2" key="1">
    <citation type="submission" date="2020-04" db="EMBL/GenBank/DDBJ databases">
        <authorList>
            <person name="Hitch T.C.A."/>
            <person name="Wylensek D."/>
            <person name="Clavel T."/>
        </authorList>
    </citation>
    <scope>NUCLEOTIDE SEQUENCE [LARGE SCALE GENOMIC DNA]</scope>
    <source>
        <strain evidence="1 2">PG-130-P53-12</strain>
    </source>
</reference>
<proteinExistence type="predicted"/>
<evidence type="ECO:0000313" key="2">
    <source>
        <dbReference type="Proteomes" id="UP000543804"/>
    </source>
</evidence>
<evidence type="ECO:0000313" key="1">
    <source>
        <dbReference type="EMBL" id="NMD99547.1"/>
    </source>
</evidence>
<accession>A0A848BEA8</accession>
<name>A0A848BEA8_9FIRM</name>
<dbReference type="Proteomes" id="UP000543804">
    <property type="component" value="Unassembled WGS sequence"/>
</dbReference>